<gene>
    <name evidence="1" type="ORF">C485_07962</name>
</gene>
<organism evidence="1 2">
    <name type="scientific">Natrinema altunense (strain JCM 12890 / CGMCC 1.3731 / AJ2)</name>
    <dbReference type="NCBI Taxonomy" id="1227494"/>
    <lineage>
        <taxon>Archaea</taxon>
        <taxon>Methanobacteriati</taxon>
        <taxon>Methanobacteriota</taxon>
        <taxon>Stenosarchaea group</taxon>
        <taxon>Halobacteria</taxon>
        <taxon>Halobacteriales</taxon>
        <taxon>Natrialbaceae</taxon>
        <taxon>Natrinema</taxon>
    </lineage>
</organism>
<dbReference type="EMBL" id="AOIK01000025">
    <property type="protein sequence ID" value="ELY86835.1"/>
    <property type="molecule type" value="Genomic_DNA"/>
</dbReference>
<dbReference type="PATRIC" id="fig|1227494.3.peg.1586"/>
<proteinExistence type="predicted"/>
<dbReference type="eggNOG" id="arCOG09550">
    <property type="taxonomic scope" value="Archaea"/>
</dbReference>
<keyword evidence="2" id="KW-1185">Reference proteome</keyword>
<name>L9ZK02_NATA2</name>
<sequence length="59" mass="6606">MLIARDGYGCHLEPGNRSGMARCPQCDVTLEKEIEEKSFEDSEIGQAIAQSRTRWGGMF</sequence>
<reference evidence="1 2" key="1">
    <citation type="journal article" date="2014" name="PLoS Genet.">
        <title>Phylogenetically driven sequencing of extremely halophilic archaea reveals strategies for static and dynamic osmo-response.</title>
        <authorList>
            <person name="Becker E.A."/>
            <person name="Seitzer P.M."/>
            <person name="Tritt A."/>
            <person name="Larsen D."/>
            <person name="Krusor M."/>
            <person name="Yao A.I."/>
            <person name="Wu D."/>
            <person name="Madern D."/>
            <person name="Eisen J.A."/>
            <person name="Darling A.E."/>
            <person name="Facciotti M.T."/>
        </authorList>
    </citation>
    <scope>NUCLEOTIDE SEQUENCE [LARGE SCALE GENOMIC DNA]</scope>
    <source>
        <strain evidence="1 2">JCM 12890</strain>
    </source>
</reference>
<evidence type="ECO:0000313" key="1">
    <source>
        <dbReference type="EMBL" id="ELY86835.1"/>
    </source>
</evidence>
<comment type="caution">
    <text evidence="1">The sequence shown here is derived from an EMBL/GenBank/DDBJ whole genome shotgun (WGS) entry which is preliminary data.</text>
</comment>
<protein>
    <submittedName>
        <fullName evidence="1">Uncharacterized protein</fullName>
    </submittedName>
</protein>
<evidence type="ECO:0000313" key="2">
    <source>
        <dbReference type="Proteomes" id="UP000011511"/>
    </source>
</evidence>
<dbReference type="Proteomes" id="UP000011511">
    <property type="component" value="Unassembled WGS sequence"/>
</dbReference>
<accession>L9ZK02</accession>
<dbReference type="AlphaFoldDB" id="L9ZK02"/>